<dbReference type="Gene3D" id="2.60.120.620">
    <property type="entry name" value="q2cbj1_9rhob like domain"/>
    <property type="match status" value="1"/>
</dbReference>
<dbReference type="AlphaFoldDB" id="A0A382XD71"/>
<dbReference type="PANTHER" id="PTHR20883">
    <property type="entry name" value="PHYTANOYL-COA DIOXYGENASE DOMAIN CONTAINING 1"/>
    <property type="match status" value="1"/>
</dbReference>
<dbReference type="GO" id="GO:0046872">
    <property type="term" value="F:metal ion binding"/>
    <property type="evidence" value="ECO:0007669"/>
    <property type="project" value="UniProtKB-ARBA"/>
</dbReference>
<dbReference type="GO" id="GO:0016491">
    <property type="term" value="F:oxidoreductase activity"/>
    <property type="evidence" value="ECO:0007669"/>
    <property type="project" value="UniProtKB-ARBA"/>
</dbReference>
<dbReference type="EMBL" id="UINC01166705">
    <property type="protein sequence ID" value="SVD68804.1"/>
    <property type="molecule type" value="Genomic_DNA"/>
</dbReference>
<dbReference type="InterPro" id="IPR008775">
    <property type="entry name" value="Phytyl_CoA_dOase-like"/>
</dbReference>
<dbReference type="SUPFAM" id="SSF51197">
    <property type="entry name" value="Clavaminate synthase-like"/>
    <property type="match status" value="1"/>
</dbReference>
<proteinExistence type="predicted"/>
<organism evidence="1">
    <name type="scientific">marine metagenome</name>
    <dbReference type="NCBI Taxonomy" id="408172"/>
    <lineage>
        <taxon>unclassified sequences</taxon>
        <taxon>metagenomes</taxon>
        <taxon>ecological metagenomes</taxon>
    </lineage>
</organism>
<evidence type="ECO:0000313" key="1">
    <source>
        <dbReference type="EMBL" id="SVD68804.1"/>
    </source>
</evidence>
<feature type="non-terminal residue" evidence="1">
    <location>
        <position position="179"/>
    </location>
</feature>
<protein>
    <submittedName>
        <fullName evidence="1">Uncharacterized protein</fullName>
    </submittedName>
</protein>
<dbReference type="PANTHER" id="PTHR20883:SF48">
    <property type="entry name" value="ECTOINE DIOXYGENASE"/>
    <property type="match status" value="1"/>
</dbReference>
<reference evidence="1" key="1">
    <citation type="submission" date="2018-05" db="EMBL/GenBank/DDBJ databases">
        <authorList>
            <person name="Lanie J.A."/>
            <person name="Ng W.-L."/>
            <person name="Kazmierczak K.M."/>
            <person name="Andrzejewski T.M."/>
            <person name="Davidsen T.M."/>
            <person name="Wayne K.J."/>
            <person name="Tettelin H."/>
            <person name="Glass J.I."/>
            <person name="Rusch D."/>
            <person name="Podicherti R."/>
            <person name="Tsui H.-C.T."/>
            <person name="Winkler M.E."/>
        </authorList>
    </citation>
    <scope>NUCLEOTIDE SEQUENCE</scope>
</reference>
<gene>
    <name evidence="1" type="ORF">METZ01_LOCUS421658</name>
</gene>
<dbReference type="Pfam" id="PF05721">
    <property type="entry name" value="PhyH"/>
    <property type="match status" value="1"/>
</dbReference>
<name>A0A382XD71_9ZZZZ</name>
<accession>A0A382XD71</accession>
<sequence length="179" mass="20638">MKLSKNQIETFNRDGFLFLPELFSEAEINILRAELPKIFSMDREEIERDESSEEIRGAFAMHQYSTVFAALLRHPRLLEPAHQILGSDVYCHQYKIIAKQPFGHLDFPWHQDFASWHAHDGMPEPKAMNYAVFLDDVNEFNGPLAFIPRSHYEGELQSEAEALPGITPLYTMSVDTIRA</sequence>